<proteinExistence type="predicted"/>
<dbReference type="EMBL" id="AMZO01000030">
    <property type="protein sequence ID" value="ELR64292.1"/>
    <property type="molecule type" value="Genomic_DNA"/>
</dbReference>
<keyword evidence="3" id="KW-1185">Reference proteome</keyword>
<comment type="caution">
    <text evidence="2">The sequence shown here is derived from an EMBL/GenBank/DDBJ whole genome shotgun (WGS) entry which is preliminary data.</text>
</comment>
<accession>L8JA38</accession>
<evidence type="ECO:0000313" key="2">
    <source>
        <dbReference type="EMBL" id="ELR64292.1"/>
    </source>
</evidence>
<keyword evidence="1" id="KW-0732">Signal</keyword>
<dbReference type="AlphaFoldDB" id="L8JA38"/>
<evidence type="ECO:0000256" key="1">
    <source>
        <dbReference type="SAM" id="SignalP"/>
    </source>
</evidence>
<dbReference type="RefSeq" id="WP_007468599.1">
    <property type="nucleotide sequence ID" value="NZ_AMZO01000030.1"/>
</dbReference>
<sequence>MSLIKRLLFLVIFSFAVTACNSGGSSSGEVTTKNVEGISTPSTVSVVN</sequence>
<organism evidence="2 3">
    <name type="scientific">Photobacterium marinum</name>
    <dbReference type="NCBI Taxonomy" id="1056511"/>
    <lineage>
        <taxon>Bacteria</taxon>
        <taxon>Pseudomonadati</taxon>
        <taxon>Pseudomonadota</taxon>
        <taxon>Gammaproteobacteria</taxon>
        <taxon>Vibrionales</taxon>
        <taxon>Vibrionaceae</taxon>
        <taxon>Photobacterium</taxon>
    </lineage>
</organism>
<dbReference type="Proteomes" id="UP000011134">
    <property type="component" value="Unassembled WGS sequence"/>
</dbReference>
<feature type="chain" id="PRO_5003993070" evidence="1">
    <location>
        <begin position="20"/>
        <end position="48"/>
    </location>
</feature>
<reference evidence="2 3" key="1">
    <citation type="submission" date="2012-12" db="EMBL/GenBank/DDBJ databases">
        <title>Genome Assembly of Photobacterium sp. AK15.</title>
        <authorList>
            <person name="Khatri I."/>
            <person name="Vaidya B."/>
            <person name="Srinivas T.N.R."/>
            <person name="Subramanian S."/>
            <person name="Pinnaka A."/>
        </authorList>
    </citation>
    <scope>NUCLEOTIDE SEQUENCE [LARGE SCALE GENOMIC DNA]</scope>
    <source>
        <strain evidence="2 3">AK15</strain>
    </source>
</reference>
<gene>
    <name evidence="2" type="ORF">C942_02874</name>
</gene>
<dbReference type="PATRIC" id="fig|1056511.3.peg.3797"/>
<protein>
    <submittedName>
        <fullName evidence="2">Uncharacterized protein</fullName>
    </submittedName>
</protein>
<name>L8JA38_9GAMM</name>
<feature type="signal peptide" evidence="1">
    <location>
        <begin position="1"/>
        <end position="19"/>
    </location>
</feature>
<dbReference type="PROSITE" id="PS51257">
    <property type="entry name" value="PROKAR_LIPOPROTEIN"/>
    <property type="match status" value="1"/>
</dbReference>
<evidence type="ECO:0000313" key="3">
    <source>
        <dbReference type="Proteomes" id="UP000011134"/>
    </source>
</evidence>